<evidence type="ECO:0000313" key="3">
    <source>
        <dbReference type="Proteomes" id="UP000281553"/>
    </source>
</evidence>
<dbReference type="InterPro" id="IPR028082">
    <property type="entry name" value="Peripla_BP_I"/>
</dbReference>
<sequence>MQLCLIFTLCVLPVCLKAGLNWQVKRATGGSEPKLVIYSLLSQSNCSPEFELFDYKTSISNAVWYVYNKTLRSDPQFTVMLGFGEAPYCTIEQEDRAVNLTSELLLLSEQTEMLDGFAVYLGPPDGTDCNIVNDWISLSKPGSRASSRLFQINYLCRLQGFTSVFVLNDLDPATQKPVASETLAAVSLTIDLSTLISTVRVLLQTEGWEHFAIVHEVSQKQNKNAAVAQSMARTLTTENGNFVLTGKRSIHPGMNLTKLMQMIPESTDVIILLTRPPLAMQFMEQNANVTRITQGRLALLHVDYTDMLTYDVLRFWRQSLQNCQPLGEPSRSLLILTALPRGTVYSENLNFFNEKTNMAASAGAGLAVRLMQLNIKNHGGRVDQNVGLFLPLVTSDVNVPINSNITFQFQQYDVNSVRGMYDIYIFSFSLEASTPAADLTNMTYTELFTLNDIILWPIIAVQQIQSKVWPGSGRGPPKTACLLYKCQAGRGCILWGLVFSCSESDLQNIV</sequence>
<dbReference type="AlphaFoldDB" id="A0A3P6SKB2"/>
<organism evidence="2 3">
    <name type="scientific">Dibothriocephalus latus</name>
    <name type="common">Fish tapeworm</name>
    <name type="synonym">Diphyllobothrium latum</name>
    <dbReference type="NCBI Taxonomy" id="60516"/>
    <lineage>
        <taxon>Eukaryota</taxon>
        <taxon>Metazoa</taxon>
        <taxon>Spiralia</taxon>
        <taxon>Lophotrochozoa</taxon>
        <taxon>Platyhelminthes</taxon>
        <taxon>Cestoda</taxon>
        <taxon>Eucestoda</taxon>
        <taxon>Diphyllobothriidea</taxon>
        <taxon>Diphyllobothriidae</taxon>
        <taxon>Dibothriocephalus</taxon>
    </lineage>
</organism>
<feature type="chain" id="PRO_5018206459" description="Receptor ligand binding region domain-containing protein" evidence="1">
    <location>
        <begin position="19"/>
        <end position="510"/>
    </location>
</feature>
<keyword evidence="3" id="KW-1185">Reference proteome</keyword>
<proteinExistence type="predicted"/>
<evidence type="ECO:0000313" key="2">
    <source>
        <dbReference type="EMBL" id="VDK72747.1"/>
    </source>
</evidence>
<reference evidence="2 3" key="1">
    <citation type="submission" date="2018-11" db="EMBL/GenBank/DDBJ databases">
        <authorList>
            <consortium name="Pathogen Informatics"/>
        </authorList>
    </citation>
    <scope>NUCLEOTIDE SEQUENCE [LARGE SCALE GENOMIC DNA]</scope>
</reference>
<keyword evidence="1" id="KW-0732">Signal</keyword>
<dbReference type="EMBL" id="UYRU01042098">
    <property type="protein sequence ID" value="VDK72747.1"/>
    <property type="molecule type" value="Genomic_DNA"/>
</dbReference>
<evidence type="ECO:0008006" key="4">
    <source>
        <dbReference type="Google" id="ProtNLM"/>
    </source>
</evidence>
<protein>
    <recommendedName>
        <fullName evidence="4">Receptor ligand binding region domain-containing protein</fullName>
    </recommendedName>
</protein>
<gene>
    <name evidence="2" type="ORF">DILT_LOCUS2435</name>
</gene>
<evidence type="ECO:0000256" key="1">
    <source>
        <dbReference type="SAM" id="SignalP"/>
    </source>
</evidence>
<dbReference type="Gene3D" id="3.40.50.2300">
    <property type="match status" value="1"/>
</dbReference>
<accession>A0A3P6SKB2</accession>
<dbReference type="OrthoDB" id="6236169at2759"/>
<feature type="signal peptide" evidence="1">
    <location>
        <begin position="1"/>
        <end position="18"/>
    </location>
</feature>
<name>A0A3P6SKB2_DIBLA</name>
<dbReference type="Proteomes" id="UP000281553">
    <property type="component" value="Unassembled WGS sequence"/>
</dbReference>
<dbReference type="SUPFAM" id="SSF53822">
    <property type="entry name" value="Periplasmic binding protein-like I"/>
    <property type="match status" value="1"/>
</dbReference>